<feature type="domain" description="DUF7653" evidence="3">
    <location>
        <begin position="610"/>
        <end position="741"/>
    </location>
</feature>
<feature type="coiled-coil region" evidence="1">
    <location>
        <begin position="608"/>
        <end position="635"/>
    </location>
</feature>
<organism evidence="4 5">
    <name type="scientific">Linum tenue</name>
    <dbReference type="NCBI Taxonomy" id="586396"/>
    <lineage>
        <taxon>Eukaryota</taxon>
        <taxon>Viridiplantae</taxon>
        <taxon>Streptophyta</taxon>
        <taxon>Embryophyta</taxon>
        <taxon>Tracheophyta</taxon>
        <taxon>Spermatophyta</taxon>
        <taxon>Magnoliopsida</taxon>
        <taxon>eudicotyledons</taxon>
        <taxon>Gunneridae</taxon>
        <taxon>Pentapetalae</taxon>
        <taxon>rosids</taxon>
        <taxon>fabids</taxon>
        <taxon>Malpighiales</taxon>
        <taxon>Linaceae</taxon>
        <taxon>Linum</taxon>
    </lineage>
</organism>
<dbReference type="PANTHER" id="PTHR47491:SF5">
    <property type="entry name" value="CAP-GLY DOMAIN LINKER"/>
    <property type="match status" value="1"/>
</dbReference>
<dbReference type="Gene3D" id="1.10.287.1490">
    <property type="match status" value="1"/>
</dbReference>
<gene>
    <name evidence="4" type="ORF">LITE_LOCUS27456</name>
</gene>
<sequence length="932" mass="105914">MKKLFFFRSSPNDGSSNAGSPSSRKENRPESGLIIDHVGDKPGSNFRSPKSLFSNSKKQVHDSQSPSSNPGLRKSRSYSSGAFLLDDDGQSHFSVPVNRSKSPSSYSSRSSRRALTPVRQVRQEQHEVHRLERPTSGSTSSSNASTKVLDRYIDGEQQLDRSKPKKVSSQRYVTSGSGNPGGKLPPRVQYTAPTSPTHPVRDKPKSHSFRESKRTHSRFSCNDDWMENDLGHGSPRRLAKNVIERLAQAHGFPKSNAKEVDCGVPITIEDVYGGSLSSRFDSNPDAQAGKSSFFEGSCDGTVDMYHGDDDYLGYRQDVHQGDDFMDIKSVKGDPDPVDMELERRSKEAEERVVVLSEELEQEGFLQDRGFDSSSFVHFVRNLMEDRVSMAIEISGLLKSQIVERDSGKEALRLAKADLESRSLRLEKEKNELQSALEKELDRRSNDWSSKLEKCQLEEHRLRERVRELAEQNVSLQREVSAFSQRETESKNVMTYSEQQVRQLTSSVQELTQENEHLQQTLSELQEKYTAARQDLNCIRRNFEARDKECKELQKSTTRLLRTCSEQEKTIVGLRDELGAEIENQQSVDKFDKHVTKMRMEQVRLTGVELSLRREVESHRNEVDSLRHENMNLLNRLKGSGNEIYAATLKLDQEMRTRVCCLQNQGLSLLKESTQLCSKLLEQIKGNAGECLETAHRMEFIRNGLDGHFLVESDVKVQGFKRGIESLTRGLQSVSSILQEKSNPVAPSYQQPNHPTSEDTLKFELKAEALLTSLLREKLYAKEMEVEQLQAEIAAAVRGNDILRYEVQNAMDNLSCVTHQLKDFELQMSKKDENMSQLQHDLQESMKELSLAKGILPKVTQERDIMWEEVKQYNEKNMLLNSEVGLLKKKLEALDEDVLVKEGQITILKDSLRKKRSFDLLADPDSAAEFLLE</sequence>
<evidence type="ECO:0000256" key="2">
    <source>
        <dbReference type="SAM" id="MobiDB-lite"/>
    </source>
</evidence>
<feature type="coiled-coil region" evidence="1">
    <location>
        <begin position="820"/>
        <end position="847"/>
    </location>
</feature>
<feature type="region of interest" description="Disordered" evidence="2">
    <location>
        <begin position="1"/>
        <end position="215"/>
    </location>
</feature>
<evidence type="ECO:0000313" key="4">
    <source>
        <dbReference type="EMBL" id="CAI0442953.1"/>
    </source>
</evidence>
<comment type="caution">
    <text evidence="4">The sequence shown here is derived from an EMBL/GenBank/DDBJ whole genome shotgun (WGS) entry which is preliminary data.</text>
</comment>
<feature type="compositionally biased region" description="Basic and acidic residues" evidence="2">
    <location>
        <begin position="121"/>
        <end position="133"/>
    </location>
</feature>
<feature type="compositionally biased region" description="Polar residues" evidence="2">
    <location>
        <begin position="9"/>
        <end position="22"/>
    </location>
</feature>
<feature type="compositionally biased region" description="Basic and acidic residues" evidence="2">
    <location>
        <begin position="148"/>
        <end position="162"/>
    </location>
</feature>
<feature type="compositionally biased region" description="Low complexity" evidence="2">
    <location>
        <begin position="99"/>
        <end position="109"/>
    </location>
</feature>
<dbReference type="PANTHER" id="PTHR47491">
    <property type="entry name" value="CAP-GLY DOMAIN LINKER"/>
    <property type="match status" value="1"/>
</dbReference>
<feature type="compositionally biased region" description="Low complexity" evidence="2">
    <location>
        <begin position="135"/>
        <end position="146"/>
    </location>
</feature>
<reference evidence="4" key="1">
    <citation type="submission" date="2022-08" db="EMBL/GenBank/DDBJ databases">
        <authorList>
            <person name="Gutierrez-Valencia J."/>
        </authorList>
    </citation>
    <scope>NUCLEOTIDE SEQUENCE</scope>
</reference>
<dbReference type="Proteomes" id="UP001154282">
    <property type="component" value="Unassembled WGS sequence"/>
</dbReference>
<evidence type="ECO:0000256" key="1">
    <source>
        <dbReference type="SAM" id="Coils"/>
    </source>
</evidence>
<feature type="coiled-coil region" evidence="1">
    <location>
        <begin position="408"/>
        <end position="541"/>
    </location>
</feature>
<accession>A0AAV0M9L6</accession>
<feature type="compositionally biased region" description="Polar residues" evidence="2">
    <location>
        <begin position="45"/>
        <end position="70"/>
    </location>
</feature>
<evidence type="ECO:0000313" key="5">
    <source>
        <dbReference type="Proteomes" id="UP001154282"/>
    </source>
</evidence>
<dbReference type="Pfam" id="PF24670">
    <property type="entry name" value="DUF7653"/>
    <property type="match status" value="1"/>
</dbReference>
<dbReference type="AlphaFoldDB" id="A0AAV0M9L6"/>
<dbReference type="EMBL" id="CAMGYJ010000007">
    <property type="protein sequence ID" value="CAI0442953.1"/>
    <property type="molecule type" value="Genomic_DNA"/>
</dbReference>
<keyword evidence="5" id="KW-1185">Reference proteome</keyword>
<protein>
    <recommendedName>
        <fullName evidence="3">DUF7653 domain-containing protein</fullName>
    </recommendedName>
</protein>
<dbReference type="InterPro" id="IPR056070">
    <property type="entry name" value="DUF7653"/>
</dbReference>
<evidence type="ECO:0000259" key="3">
    <source>
        <dbReference type="Pfam" id="PF24670"/>
    </source>
</evidence>
<keyword evidence="1" id="KW-0175">Coiled coil</keyword>
<feature type="compositionally biased region" description="Basic and acidic residues" evidence="2">
    <location>
        <begin position="199"/>
        <end position="214"/>
    </location>
</feature>
<name>A0AAV0M9L6_9ROSI</name>
<proteinExistence type="predicted"/>